<gene>
    <name evidence="9" type="primary">hflK</name>
    <name evidence="9" type="ORF">EFD62_02405</name>
</gene>
<accession>A0A4Q0I7Z8</accession>
<dbReference type="NCBIfam" id="TIGR01933">
    <property type="entry name" value="hflK"/>
    <property type="match status" value="1"/>
</dbReference>
<comment type="subunit">
    <text evidence="6">HflC and HflK may interact to form a multimeric complex.</text>
</comment>
<evidence type="ECO:0000259" key="8">
    <source>
        <dbReference type="SMART" id="SM00244"/>
    </source>
</evidence>
<evidence type="ECO:0000256" key="4">
    <source>
        <dbReference type="ARBA" id="ARBA00022989"/>
    </source>
</evidence>
<dbReference type="Proteomes" id="UP000289166">
    <property type="component" value="Unassembled WGS sequence"/>
</dbReference>
<dbReference type="SMART" id="SM00244">
    <property type="entry name" value="PHB"/>
    <property type="match status" value="1"/>
</dbReference>
<dbReference type="GO" id="GO:0006508">
    <property type="term" value="P:proteolysis"/>
    <property type="evidence" value="ECO:0007669"/>
    <property type="project" value="UniProtKB-KW"/>
</dbReference>
<dbReference type="PANTHER" id="PTHR43327:SF2">
    <property type="entry name" value="MODULATOR OF FTSH PROTEASE HFLK"/>
    <property type="match status" value="1"/>
</dbReference>
<evidence type="ECO:0000256" key="1">
    <source>
        <dbReference type="ARBA" id="ARBA00004370"/>
    </source>
</evidence>
<dbReference type="RefSeq" id="WP_069193817.1">
    <property type="nucleotide sequence ID" value="NZ_RLII01000002.1"/>
</dbReference>
<comment type="subcellular location">
    <subcellularLocation>
        <location evidence="1 6">Membrane</location>
    </subcellularLocation>
</comment>
<comment type="similarity">
    <text evidence="2 6">Belongs to the band 7/mec-2 family. HflK subfamily.</text>
</comment>
<evidence type="ECO:0000256" key="3">
    <source>
        <dbReference type="ARBA" id="ARBA00022692"/>
    </source>
</evidence>
<keyword evidence="9" id="KW-0378">Hydrolase</keyword>
<dbReference type="GO" id="GO:0016020">
    <property type="term" value="C:membrane"/>
    <property type="evidence" value="ECO:0007669"/>
    <property type="project" value="UniProtKB-SubCell"/>
</dbReference>
<dbReference type="PANTHER" id="PTHR43327">
    <property type="entry name" value="STOMATIN-LIKE PROTEIN 2, MITOCHONDRIAL"/>
    <property type="match status" value="1"/>
</dbReference>
<evidence type="ECO:0000313" key="9">
    <source>
        <dbReference type="EMBL" id="RXE60107.1"/>
    </source>
</evidence>
<dbReference type="EMBL" id="RLII01000002">
    <property type="protein sequence ID" value="RXE60107.1"/>
    <property type="molecule type" value="Genomic_DNA"/>
</dbReference>
<dbReference type="AlphaFoldDB" id="A0A4Q0I7Z8"/>
<evidence type="ECO:0000313" key="10">
    <source>
        <dbReference type="Proteomes" id="UP000289166"/>
    </source>
</evidence>
<evidence type="ECO:0000256" key="6">
    <source>
        <dbReference type="RuleBase" id="RU364113"/>
    </source>
</evidence>
<comment type="caution">
    <text evidence="9">The sequence shown here is derived from an EMBL/GenBank/DDBJ whole genome shotgun (WGS) entry which is preliminary data.</text>
</comment>
<feature type="transmembrane region" description="Helical" evidence="6">
    <location>
        <begin position="20"/>
        <end position="39"/>
    </location>
</feature>
<keyword evidence="10" id="KW-1185">Reference proteome</keyword>
<dbReference type="InterPro" id="IPR001107">
    <property type="entry name" value="Band_7"/>
</dbReference>
<keyword evidence="9" id="KW-0645">Protease</keyword>
<dbReference type="Gene3D" id="3.30.479.30">
    <property type="entry name" value="Band 7 domain"/>
    <property type="match status" value="1"/>
</dbReference>
<keyword evidence="7" id="KW-0175">Coiled coil</keyword>
<dbReference type="InterPro" id="IPR010201">
    <property type="entry name" value="HflK"/>
</dbReference>
<organism evidence="9 10">
    <name type="scientific">Acetivibrio mesophilus</name>
    <dbReference type="NCBI Taxonomy" id="2487273"/>
    <lineage>
        <taxon>Bacteria</taxon>
        <taxon>Bacillati</taxon>
        <taxon>Bacillota</taxon>
        <taxon>Clostridia</taxon>
        <taxon>Eubacteriales</taxon>
        <taxon>Oscillospiraceae</taxon>
        <taxon>Acetivibrio</taxon>
    </lineage>
</organism>
<dbReference type="CDD" id="cd03404">
    <property type="entry name" value="SPFH_HflK"/>
    <property type="match status" value="1"/>
</dbReference>
<reference evidence="10" key="1">
    <citation type="submission" date="2018-11" db="EMBL/GenBank/DDBJ databases">
        <title>Genome sequencing of a novel mesophilic and cellulolytic organism within the genus Hungateiclostridium.</title>
        <authorList>
            <person name="Rettenmaier R."/>
            <person name="Liebl W."/>
            <person name="Zverlov V."/>
        </authorList>
    </citation>
    <scope>NUCLEOTIDE SEQUENCE [LARGE SCALE GENOMIC DNA]</scope>
    <source>
        <strain evidence="10">N2K1</strain>
    </source>
</reference>
<evidence type="ECO:0000256" key="7">
    <source>
        <dbReference type="SAM" id="Coils"/>
    </source>
</evidence>
<feature type="domain" description="Band 7" evidence="8">
    <location>
        <begin position="36"/>
        <end position="213"/>
    </location>
</feature>
<dbReference type="GO" id="GO:0008233">
    <property type="term" value="F:peptidase activity"/>
    <property type="evidence" value="ECO:0007669"/>
    <property type="project" value="UniProtKB-KW"/>
</dbReference>
<dbReference type="SUPFAM" id="SSF117892">
    <property type="entry name" value="Band 7/SPFH domain"/>
    <property type="match status" value="1"/>
</dbReference>
<comment type="function">
    <text evidence="6">HflC and HflK could encode or regulate a protease.</text>
</comment>
<protein>
    <recommendedName>
        <fullName evidence="6">Protein HflK</fullName>
    </recommendedName>
</protein>
<evidence type="ECO:0000256" key="5">
    <source>
        <dbReference type="ARBA" id="ARBA00023136"/>
    </source>
</evidence>
<sequence length="322" mass="36280">MEVINMKADYKRPKKPPFKLIIGVIVAIVLVIVFFNSWYTVTDQQQAVVLTFGKVTNVEGAGIHFKFPYPIQSVIKVPVQMTQKLELGYRDQGNGKYSTVDEESKMITGDFNIVKIDFFIEWKVSDPKKYLFSSMDPKGILRNSSLSAARSVVGSTSIDDVLTSGKIAIENEIKEKLISSLDTYDIGIQVMDVKIQDSEPPTEEVKQAFKNVENAKQSKETAMNEANKYKNSELPKAQAEADRILRNAESAKQTKINEAKGEVAKFLKMYDEYKNFKDITKTRLYLETMEEILPGITVYIEDDSSGVQKIVPLKPFNSEGGE</sequence>
<dbReference type="InterPro" id="IPR050710">
    <property type="entry name" value="Band7/mec-2_domain"/>
</dbReference>
<keyword evidence="4 6" id="KW-1133">Transmembrane helix</keyword>
<evidence type="ECO:0000256" key="2">
    <source>
        <dbReference type="ARBA" id="ARBA00006971"/>
    </source>
</evidence>
<dbReference type="Pfam" id="PF01145">
    <property type="entry name" value="Band_7"/>
    <property type="match status" value="1"/>
</dbReference>
<keyword evidence="3 6" id="KW-0812">Transmembrane</keyword>
<name>A0A4Q0I7Z8_9FIRM</name>
<dbReference type="OrthoDB" id="9779595at2"/>
<proteinExistence type="inferred from homology"/>
<feature type="coiled-coil region" evidence="7">
    <location>
        <begin position="205"/>
        <end position="254"/>
    </location>
</feature>
<dbReference type="InterPro" id="IPR036013">
    <property type="entry name" value="Band_7/SPFH_dom_sf"/>
</dbReference>
<keyword evidence="5 6" id="KW-0472">Membrane</keyword>